<evidence type="ECO:0000313" key="2">
    <source>
        <dbReference type="EMBL" id="PSU27284.1"/>
    </source>
</evidence>
<dbReference type="EMBL" id="PYMO01000001">
    <property type="protein sequence ID" value="PSU27284.1"/>
    <property type="molecule type" value="Genomic_DNA"/>
</dbReference>
<comment type="caution">
    <text evidence="3">The sequence shown here is derived from an EMBL/GenBank/DDBJ whole genome shotgun (WGS) entry which is preliminary data.</text>
</comment>
<dbReference type="Pfam" id="PF13247">
    <property type="entry name" value="Fer4_11"/>
    <property type="match status" value="1"/>
</dbReference>
<gene>
    <name evidence="3" type="ORF">C9J18_02870</name>
    <name evidence="2" type="ORF">CTM96_00740</name>
</gene>
<dbReference type="SUPFAM" id="SSF54862">
    <property type="entry name" value="4Fe-4S ferredoxins"/>
    <property type="match status" value="1"/>
</dbReference>
<feature type="domain" description="4Fe-4S ferredoxin-type" evidence="1">
    <location>
        <begin position="7"/>
        <end position="40"/>
    </location>
</feature>
<sequence length="46" mass="5265">MPSLYCWHCPQYNEAKGHMIKCDGCFERVEQGLDPVCVGSLFYVIP</sequence>
<organism evidence="3 5">
    <name type="scientific">Photobacterium phosphoreum</name>
    <dbReference type="NCBI Taxonomy" id="659"/>
    <lineage>
        <taxon>Bacteria</taxon>
        <taxon>Pseudomonadati</taxon>
        <taxon>Pseudomonadota</taxon>
        <taxon>Gammaproteobacteria</taxon>
        <taxon>Vibrionales</taxon>
        <taxon>Vibrionaceae</taxon>
        <taxon>Photobacterium</taxon>
    </lineage>
</organism>
<dbReference type="AlphaFoldDB" id="A0A2T3JYH2"/>
<evidence type="ECO:0000313" key="4">
    <source>
        <dbReference type="Proteomes" id="UP000241405"/>
    </source>
</evidence>
<protein>
    <recommendedName>
        <fullName evidence="1">4Fe-4S ferredoxin-type domain-containing protein</fullName>
    </recommendedName>
</protein>
<keyword evidence="4" id="KW-1185">Reference proteome</keyword>
<proteinExistence type="predicted"/>
<dbReference type="EMBL" id="PYMP01000001">
    <property type="protein sequence ID" value="PSU54440.1"/>
    <property type="molecule type" value="Genomic_DNA"/>
</dbReference>
<evidence type="ECO:0000313" key="5">
    <source>
        <dbReference type="Proteomes" id="UP000241618"/>
    </source>
</evidence>
<accession>A0A2T3JYH2</accession>
<evidence type="ECO:0000259" key="1">
    <source>
        <dbReference type="Pfam" id="PF13247"/>
    </source>
</evidence>
<evidence type="ECO:0000313" key="3">
    <source>
        <dbReference type="EMBL" id="PSU54440.1"/>
    </source>
</evidence>
<name>A0A2T3JYH2_PHOPO</name>
<dbReference type="InterPro" id="IPR017896">
    <property type="entry name" value="4Fe4S_Fe-S-bd"/>
</dbReference>
<reference evidence="4 5" key="1">
    <citation type="submission" date="2018-03" db="EMBL/GenBank/DDBJ databases">
        <title>Whole genome sequencing of Histamine producing bacteria.</title>
        <authorList>
            <person name="Butler K."/>
        </authorList>
    </citation>
    <scope>NUCLEOTIDE SEQUENCE [LARGE SCALE GENOMIC DNA]</scope>
    <source>
        <strain evidence="3 5">FS-6.1</strain>
        <strain evidence="2 4">FS-6.2</strain>
    </source>
</reference>
<dbReference type="Proteomes" id="UP000241618">
    <property type="component" value="Unassembled WGS sequence"/>
</dbReference>
<dbReference type="Proteomes" id="UP000241405">
    <property type="component" value="Unassembled WGS sequence"/>
</dbReference>